<protein>
    <recommendedName>
        <fullName evidence="3">Surface lipoprotein assembly modifier C-terminal domain-containing protein</fullName>
    </recommendedName>
</protein>
<organism evidence="4 5">
    <name type="scientific">Desulfonema ishimotonii</name>
    <dbReference type="NCBI Taxonomy" id="45657"/>
    <lineage>
        <taxon>Bacteria</taxon>
        <taxon>Pseudomonadati</taxon>
        <taxon>Thermodesulfobacteriota</taxon>
        <taxon>Desulfobacteria</taxon>
        <taxon>Desulfobacterales</taxon>
        <taxon>Desulfococcaceae</taxon>
        <taxon>Desulfonema</taxon>
    </lineage>
</organism>
<feature type="repeat" description="TPR" evidence="1">
    <location>
        <begin position="98"/>
        <end position="131"/>
    </location>
</feature>
<dbReference type="RefSeq" id="WP_124328640.1">
    <property type="nucleotide sequence ID" value="NZ_BEXT01000001.1"/>
</dbReference>
<proteinExistence type="predicted"/>
<dbReference type="InterPro" id="IPR019734">
    <property type="entry name" value="TPR_rpt"/>
</dbReference>
<reference evidence="5" key="1">
    <citation type="submission" date="2017-11" db="EMBL/GenBank/DDBJ databases">
        <authorList>
            <person name="Watanabe M."/>
            <person name="Kojima H."/>
        </authorList>
    </citation>
    <scope>NUCLEOTIDE SEQUENCE [LARGE SCALE GENOMIC DNA]</scope>
    <source>
        <strain evidence="5">Tokyo 01</strain>
    </source>
</reference>
<dbReference type="InterPro" id="IPR011990">
    <property type="entry name" value="TPR-like_helical_dom_sf"/>
</dbReference>
<dbReference type="AlphaFoldDB" id="A0A401FWK8"/>
<dbReference type="SMART" id="SM00028">
    <property type="entry name" value="TPR"/>
    <property type="match status" value="4"/>
</dbReference>
<dbReference type="Pfam" id="PF13432">
    <property type="entry name" value="TPR_16"/>
    <property type="match status" value="1"/>
</dbReference>
<dbReference type="PROSITE" id="PS50005">
    <property type="entry name" value="TPR"/>
    <property type="match status" value="2"/>
</dbReference>
<dbReference type="EMBL" id="BEXT01000001">
    <property type="protein sequence ID" value="GBC61341.1"/>
    <property type="molecule type" value="Genomic_DNA"/>
</dbReference>
<sequence length="497" mass="57952">MQKIFGYVLILLLMVSAGQAACASDTAAEGRAYYDFGVFDYEEGNYTDAEKNFKIALGFEPENPFYNHYLGKTYLKTARYADAERYLNSAWEISPAISGLKYDIGFLRYKTGDYTGASELFKAVAEEEPRNVLAHYYAGISLYREGRHRAAAPWFVHAAENSPTIRANGYFYAGLCYQKTGDDLRALSVFGYVRDDPNAGDLKESAVRWITAIEERQKRVRPYGLYARIGRRYDDNVTLEPDDGDIFADESDWATLACFSGYYNFLRREKYRVGAGFSQYQTWHDDLDEYDMSGSVFNLYAAYDLLPFTLRMNITPAYYLADSDSYLRQYRLEPEIRWRVTDRLLTRLVYRYDDNTYFEDAGRTGHANTLYAEAYYSFFSGRGILFGKIGHEDRTATRRDEYFDRWEMRVGTVWMLPWELEMEVTGEYAVKNYDGPDQFWLTEREDDRYTATVSLSRKIFYDRLALLGEYRYTRNDSNISDYEYSRNIFTLSLTASY</sequence>
<evidence type="ECO:0000313" key="5">
    <source>
        <dbReference type="Proteomes" id="UP000288096"/>
    </source>
</evidence>
<feature type="chain" id="PRO_5019175831" description="Surface lipoprotein assembly modifier C-terminal domain-containing protein" evidence="2">
    <location>
        <begin position="21"/>
        <end position="497"/>
    </location>
</feature>
<keyword evidence="5" id="KW-1185">Reference proteome</keyword>
<dbReference type="SUPFAM" id="SSF48452">
    <property type="entry name" value="TPR-like"/>
    <property type="match status" value="1"/>
</dbReference>
<comment type="caution">
    <text evidence="4">The sequence shown here is derived from an EMBL/GenBank/DDBJ whole genome shotgun (WGS) entry which is preliminary data.</text>
</comment>
<accession>A0A401FWK8</accession>
<dbReference type="Gene3D" id="1.25.40.10">
    <property type="entry name" value="Tetratricopeptide repeat domain"/>
    <property type="match status" value="2"/>
</dbReference>
<dbReference type="OrthoDB" id="290946at2"/>
<evidence type="ECO:0000259" key="3">
    <source>
        <dbReference type="Pfam" id="PF04575"/>
    </source>
</evidence>
<feature type="domain" description="Surface lipoprotein assembly modifier C-terminal" evidence="3">
    <location>
        <begin position="304"/>
        <end position="494"/>
    </location>
</feature>
<evidence type="ECO:0000313" key="4">
    <source>
        <dbReference type="EMBL" id="GBC61341.1"/>
    </source>
</evidence>
<feature type="repeat" description="TPR" evidence="1">
    <location>
        <begin position="30"/>
        <end position="63"/>
    </location>
</feature>
<keyword evidence="1" id="KW-0802">TPR repeat</keyword>
<name>A0A401FWK8_9BACT</name>
<evidence type="ECO:0000256" key="2">
    <source>
        <dbReference type="SAM" id="SignalP"/>
    </source>
</evidence>
<dbReference type="InterPro" id="IPR007655">
    <property type="entry name" value="Slam_C"/>
</dbReference>
<evidence type="ECO:0000256" key="1">
    <source>
        <dbReference type="PROSITE-ProRule" id="PRU00339"/>
    </source>
</evidence>
<dbReference type="Proteomes" id="UP000288096">
    <property type="component" value="Unassembled WGS sequence"/>
</dbReference>
<reference evidence="5" key="2">
    <citation type="submission" date="2019-01" db="EMBL/GenBank/DDBJ databases">
        <title>Genome sequence of Desulfonema ishimotonii strain Tokyo 01.</title>
        <authorList>
            <person name="Fukui M."/>
        </authorList>
    </citation>
    <scope>NUCLEOTIDE SEQUENCE [LARGE SCALE GENOMIC DNA]</scope>
    <source>
        <strain evidence="5">Tokyo 01</strain>
    </source>
</reference>
<gene>
    <name evidence="4" type="ORF">DENIS_2301</name>
</gene>
<dbReference type="Pfam" id="PF04575">
    <property type="entry name" value="SlipAM"/>
    <property type="match status" value="1"/>
</dbReference>
<feature type="signal peptide" evidence="2">
    <location>
        <begin position="1"/>
        <end position="20"/>
    </location>
</feature>
<keyword evidence="2" id="KW-0732">Signal</keyword>